<dbReference type="GO" id="GO:0016020">
    <property type="term" value="C:membrane"/>
    <property type="evidence" value="ECO:0007669"/>
    <property type="project" value="InterPro"/>
</dbReference>
<evidence type="ECO:0000256" key="4">
    <source>
        <dbReference type="ARBA" id="ARBA00022679"/>
    </source>
</evidence>
<feature type="domain" description="Histidine kinase" evidence="10">
    <location>
        <begin position="275"/>
        <end position="360"/>
    </location>
</feature>
<keyword evidence="5" id="KW-0547">Nucleotide-binding</keyword>
<accession>A0A4V2EL88</accession>
<evidence type="ECO:0000256" key="2">
    <source>
        <dbReference type="ARBA" id="ARBA00012438"/>
    </source>
</evidence>
<keyword evidence="12" id="KW-1185">Reference proteome</keyword>
<dbReference type="EC" id="2.7.13.3" evidence="2"/>
<organism evidence="11 12">
    <name type="scientific">Amycolatopsis suaedae</name>
    <dbReference type="NCBI Taxonomy" id="2510978"/>
    <lineage>
        <taxon>Bacteria</taxon>
        <taxon>Bacillati</taxon>
        <taxon>Actinomycetota</taxon>
        <taxon>Actinomycetes</taxon>
        <taxon>Pseudonocardiales</taxon>
        <taxon>Pseudonocardiaceae</taxon>
        <taxon>Amycolatopsis</taxon>
    </lineage>
</organism>
<dbReference type="CDD" id="cd16917">
    <property type="entry name" value="HATPase_UhpB-NarQ-NarX-like"/>
    <property type="match status" value="1"/>
</dbReference>
<dbReference type="GO" id="GO:0000155">
    <property type="term" value="F:phosphorelay sensor kinase activity"/>
    <property type="evidence" value="ECO:0007669"/>
    <property type="project" value="InterPro"/>
</dbReference>
<evidence type="ECO:0000259" key="10">
    <source>
        <dbReference type="PROSITE" id="PS50109"/>
    </source>
</evidence>
<protein>
    <recommendedName>
        <fullName evidence="2">histidine kinase</fullName>
        <ecNumber evidence="2">2.7.13.3</ecNumber>
    </recommendedName>
</protein>
<comment type="caution">
    <text evidence="11">The sequence shown here is derived from an EMBL/GenBank/DDBJ whole genome shotgun (WGS) entry which is preliminary data.</text>
</comment>
<comment type="catalytic activity">
    <reaction evidence="1">
        <text>ATP + protein L-histidine = ADP + protein N-phospho-L-histidine.</text>
        <dbReference type="EC" id="2.7.13.3"/>
    </reaction>
</comment>
<dbReference type="Pfam" id="PF07730">
    <property type="entry name" value="HisKA_3"/>
    <property type="match status" value="1"/>
</dbReference>
<evidence type="ECO:0000256" key="9">
    <source>
        <dbReference type="SAM" id="Phobius"/>
    </source>
</evidence>
<keyword evidence="9" id="KW-0472">Membrane</keyword>
<sequence length="364" mass="38035">MLRIALVVVGLALLVGFDTRQLSVFGLPWPGALAVAAVVGVPVVLIERAPLRAWQVMASALLCSTFVFGGLIGPGYNDVGWPWPVLGMVAFGTVLFAVAARYERALTVTVGALTVLAVPVPAWWLAGLSLSSLGVLAFLVVAVLAWGDSVRVRRAAQLALAEETERHAVLRERARIAREMHDVVAHHVSVIAIQAEAGRLAGGEPRFAAIRSTAAEALTEMRRVLGLLNDAEAGPPPGLESLPALVERTGRAGVDVRLSATDEPVEAPVSVAAYRMVQEALSNAVRHAPGSTVDVEVRRTGGSLTVRVTDTGGDGPAIGGGAGLGLAGMRERVRLLGGTLRAGRLRHGGFEVRAELPLGQDGRS</sequence>
<proteinExistence type="predicted"/>
<dbReference type="PANTHER" id="PTHR24421:SF10">
    <property type="entry name" value="NITRATE_NITRITE SENSOR PROTEIN NARQ"/>
    <property type="match status" value="1"/>
</dbReference>
<dbReference type="EMBL" id="SFCC01000015">
    <property type="protein sequence ID" value="RZQ60715.1"/>
    <property type="molecule type" value="Genomic_DNA"/>
</dbReference>
<feature type="transmembrane region" description="Helical" evidence="9">
    <location>
        <begin position="29"/>
        <end position="46"/>
    </location>
</feature>
<keyword evidence="4" id="KW-0808">Transferase</keyword>
<keyword evidence="8" id="KW-0902">Two-component regulatory system</keyword>
<dbReference type="RefSeq" id="WP_130478288.1">
    <property type="nucleotide sequence ID" value="NZ_SFCC01000015.1"/>
</dbReference>
<evidence type="ECO:0000313" key="12">
    <source>
        <dbReference type="Proteomes" id="UP000292003"/>
    </source>
</evidence>
<dbReference type="Pfam" id="PF02518">
    <property type="entry name" value="HATPase_c"/>
    <property type="match status" value="1"/>
</dbReference>
<dbReference type="InterPro" id="IPR003594">
    <property type="entry name" value="HATPase_dom"/>
</dbReference>
<feature type="transmembrane region" description="Helical" evidence="9">
    <location>
        <begin position="79"/>
        <end position="98"/>
    </location>
</feature>
<dbReference type="PANTHER" id="PTHR24421">
    <property type="entry name" value="NITRATE/NITRITE SENSOR PROTEIN NARX-RELATED"/>
    <property type="match status" value="1"/>
</dbReference>
<dbReference type="InterPro" id="IPR005467">
    <property type="entry name" value="His_kinase_dom"/>
</dbReference>
<dbReference type="GO" id="GO:0005524">
    <property type="term" value="F:ATP binding"/>
    <property type="evidence" value="ECO:0007669"/>
    <property type="project" value="UniProtKB-KW"/>
</dbReference>
<evidence type="ECO:0000256" key="8">
    <source>
        <dbReference type="ARBA" id="ARBA00023012"/>
    </source>
</evidence>
<evidence type="ECO:0000313" key="11">
    <source>
        <dbReference type="EMBL" id="RZQ60715.1"/>
    </source>
</evidence>
<dbReference type="GO" id="GO:0046983">
    <property type="term" value="F:protein dimerization activity"/>
    <property type="evidence" value="ECO:0007669"/>
    <property type="project" value="InterPro"/>
</dbReference>
<evidence type="ECO:0000256" key="7">
    <source>
        <dbReference type="ARBA" id="ARBA00022840"/>
    </source>
</evidence>
<dbReference type="SUPFAM" id="SSF55874">
    <property type="entry name" value="ATPase domain of HSP90 chaperone/DNA topoisomerase II/histidine kinase"/>
    <property type="match status" value="1"/>
</dbReference>
<feature type="transmembrane region" description="Helical" evidence="9">
    <location>
        <begin position="130"/>
        <end position="147"/>
    </location>
</feature>
<dbReference type="InterPro" id="IPR050482">
    <property type="entry name" value="Sensor_HK_TwoCompSys"/>
</dbReference>
<feature type="transmembrane region" description="Helical" evidence="9">
    <location>
        <begin position="105"/>
        <end position="124"/>
    </location>
</feature>
<keyword evidence="9" id="KW-0812">Transmembrane</keyword>
<evidence type="ECO:0000256" key="3">
    <source>
        <dbReference type="ARBA" id="ARBA00022553"/>
    </source>
</evidence>
<keyword evidence="9" id="KW-1133">Transmembrane helix</keyword>
<keyword evidence="3" id="KW-0597">Phosphoprotein</keyword>
<evidence type="ECO:0000256" key="1">
    <source>
        <dbReference type="ARBA" id="ARBA00000085"/>
    </source>
</evidence>
<gene>
    <name evidence="11" type="ORF">EWH70_26740</name>
</gene>
<dbReference type="Gene3D" id="3.30.565.10">
    <property type="entry name" value="Histidine kinase-like ATPase, C-terminal domain"/>
    <property type="match status" value="1"/>
</dbReference>
<dbReference type="Gene3D" id="1.20.5.1930">
    <property type="match status" value="1"/>
</dbReference>
<dbReference type="Proteomes" id="UP000292003">
    <property type="component" value="Unassembled WGS sequence"/>
</dbReference>
<evidence type="ECO:0000256" key="6">
    <source>
        <dbReference type="ARBA" id="ARBA00022777"/>
    </source>
</evidence>
<dbReference type="InterPro" id="IPR011712">
    <property type="entry name" value="Sig_transdc_His_kin_sub3_dim/P"/>
</dbReference>
<feature type="transmembrane region" description="Helical" evidence="9">
    <location>
        <begin position="53"/>
        <end position="73"/>
    </location>
</feature>
<dbReference type="OrthoDB" id="227596at2"/>
<name>A0A4V2EL88_9PSEU</name>
<dbReference type="AlphaFoldDB" id="A0A4V2EL88"/>
<dbReference type="PROSITE" id="PS50109">
    <property type="entry name" value="HIS_KIN"/>
    <property type="match status" value="1"/>
</dbReference>
<dbReference type="SMART" id="SM00387">
    <property type="entry name" value="HATPase_c"/>
    <property type="match status" value="1"/>
</dbReference>
<evidence type="ECO:0000256" key="5">
    <source>
        <dbReference type="ARBA" id="ARBA00022741"/>
    </source>
</evidence>
<keyword evidence="6 11" id="KW-0418">Kinase</keyword>
<dbReference type="InterPro" id="IPR036890">
    <property type="entry name" value="HATPase_C_sf"/>
</dbReference>
<keyword evidence="7" id="KW-0067">ATP-binding</keyword>
<reference evidence="11 12" key="1">
    <citation type="submission" date="2019-02" db="EMBL/GenBank/DDBJ databases">
        <title>Draft genome sequence of Amycolatopsis sp. 8-3EHSu isolated from roots of Suaeda maritima.</title>
        <authorList>
            <person name="Duangmal K."/>
            <person name="Chantavorakit T."/>
        </authorList>
    </citation>
    <scope>NUCLEOTIDE SEQUENCE [LARGE SCALE GENOMIC DNA]</scope>
    <source>
        <strain evidence="11 12">8-3EHSu</strain>
    </source>
</reference>